<reference evidence="4" key="1">
    <citation type="journal article" date="2023" name="BMC Genomics">
        <title>Chromosome-level genome assemblies of Cutaneotrichosporon spp. (Trichosporonales, Basidiomycota) reveal imbalanced evolution between nucleotide sequences and chromosome synteny.</title>
        <authorList>
            <person name="Kobayashi Y."/>
            <person name="Kayamori A."/>
            <person name="Aoki K."/>
            <person name="Shiwa Y."/>
            <person name="Matsutani M."/>
            <person name="Fujita N."/>
            <person name="Sugita T."/>
            <person name="Iwasaki W."/>
            <person name="Tanaka N."/>
            <person name="Takashima M."/>
        </authorList>
    </citation>
    <scope>NUCLEOTIDE SEQUENCE</scope>
    <source>
        <strain evidence="4">HIS019</strain>
    </source>
</reference>
<proteinExistence type="inferred from homology"/>
<evidence type="ECO:0000256" key="2">
    <source>
        <dbReference type="ARBA" id="ARBA00022729"/>
    </source>
</evidence>
<evidence type="ECO:0000256" key="3">
    <source>
        <dbReference type="SAM" id="SignalP"/>
    </source>
</evidence>
<name>A0AA48L127_9TREE</name>
<evidence type="ECO:0000256" key="1">
    <source>
        <dbReference type="ARBA" id="ARBA00006010"/>
    </source>
</evidence>
<accession>A0AA48L127</accession>
<dbReference type="Pfam" id="PF04885">
    <property type="entry name" value="Stig1"/>
    <property type="match status" value="1"/>
</dbReference>
<comment type="similarity">
    <text evidence="1">Belongs to the STIG1 family.</text>
</comment>
<dbReference type="AlphaFoldDB" id="A0AA48L127"/>
<dbReference type="EMBL" id="AP028214">
    <property type="protein sequence ID" value="BEI90681.1"/>
    <property type="molecule type" value="Genomic_DNA"/>
</dbReference>
<dbReference type="KEGG" id="ccac:CcaHIS019_0307510"/>
<gene>
    <name evidence="4" type="ORF">CcaverHIS019_0307510</name>
</gene>
<dbReference type="Proteomes" id="UP001233271">
    <property type="component" value="Chromosome 3"/>
</dbReference>
<protein>
    <recommendedName>
        <fullName evidence="6">TNFR-Cys domain-containing protein</fullName>
    </recommendedName>
</protein>
<keyword evidence="2 3" id="KW-0732">Signal</keyword>
<feature type="signal peptide" evidence="3">
    <location>
        <begin position="1"/>
        <end position="16"/>
    </location>
</feature>
<feature type="chain" id="PRO_5041286424" description="TNFR-Cys domain-containing protein" evidence="3">
    <location>
        <begin position="17"/>
        <end position="242"/>
    </location>
</feature>
<keyword evidence="5" id="KW-1185">Reference proteome</keyword>
<evidence type="ECO:0000313" key="4">
    <source>
        <dbReference type="EMBL" id="BEI90681.1"/>
    </source>
</evidence>
<dbReference type="InterPro" id="IPR006969">
    <property type="entry name" value="Stig-like"/>
</dbReference>
<organism evidence="4 5">
    <name type="scientific">Cutaneotrichosporon cavernicola</name>
    <dbReference type="NCBI Taxonomy" id="279322"/>
    <lineage>
        <taxon>Eukaryota</taxon>
        <taxon>Fungi</taxon>
        <taxon>Dikarya</taxon>
        <taxon>Basidiomycota</taxon>
        <taxon>Agaricomycotina</taxon>
        <taxon>Tremellomycetes</taxon>
        <taxon>Trichosporonales</taxon>
        <taxon>Trichosporonaceae</taxon>
        <taxon>Cutaneotrichosporon</taxon>
    </lineage>
</organism>
<evidence type="ECO:0008006" key="6">
    <source>
        <dbReference type="Google" id="ProtNLM"/>
    </source>
</evidence>
<dbReference type="RefSeq" id="XP_060455946.1">
    <property type="nucleotide sequence ID" value="XM_060599231.1"/>
</dbReference>
<evidence type="ECO:0000313" key="5">
    <source>
        <dbReference type="Proteomes" id="UP001233271"/>
    </source>
</evidence>
<sequence length="242" mass="25557">MLFSSLCLASLAVVTATPARLVSMRLGTRGYLPQDGGCRPGDTLCDPVLADGTGGWCANLKNDPSNCGACGEMCGASFGRCTNGYCPANDPNACQKGWTGCEGGPGGYFPFTCTDLQNDVTNCGNCFIRCRDHQTCKGGECVDDANAPPIPPLLDQSCQKGFLWCDGSCRNIQNDNENCGRCRVMCADGQNCVDGTCTPKTTCPQDYCGGVGCVNKQNDNRHCGKCNNKCEPGKNCWNGVCS</sequence>
<dbReference type="GeneID" id="85494551"/>
<dbReference type="PANTHER" id="PTHR33227">
    <property type="entry name" value="STIGMA-SPECIFIC STIG1-LIKE PROTEIN 3"/>
    <property type="match status" value="1"/>
</dbReference>
<dbReference type="PANTHER" id="PTHR33227:SF48">
    <property type="entry name" value="STIGMA-SPECIFIC STIG1-LIKE PROTEIN 4"/>
    <property type="match status" value="1"/>
</dbReference>